<evidence type="ECO:0000313" key="6">
    <source>
        <dbReference type="Proteomes" id="UP000012589"/>
    </source>
</evidence>
<dbReference type="PANTHER" id="PTHR35527">
    <property type="entry name" value="CHOLOYLGLYCINE HYDROLASE"/>
    <property type="match status" value="1"/>
</dbReference>
<dbReference type="CDD" id="cd01935">
    <property type="entry name" value="Ntn_CGH_like"/>
    <property type="match status" value="1"/>
</dbReference>
<dbReference type="STRING" id="1235802.C823_04473"/>
<dbReference type="AlphaFoldDB" id="N2A0G6"/>
<organism evidence="5 6">
    <name type="scientific">Eubacterium plexicaudatum ASF492</name>
    <dbReference type="NCBI Taxonomy" id="1235802"/>
    <lineage>
        <taxon>Bacteria</taxon>
        <taxon>Bacillati</taxon>
        <taxon>Bacillota</taxon>
        <taxon>Clostridia</taxon>
        <taxon>Eubacteriales</taxon>
        <taxon>Eubacteriaceae</taxon>
        <taxon>Eubacterium</taxon>
    </lineage>
</organism>
<keyword evidence="3" id="KW-1133">Transmembrane helix</keyword>
<dbReference type="InterPro" id="IPR029055">
    <property type="entry name" value="Ntn_hydrolases_N"/>
</dbReference>
<dbReference type="Proteomes" id="UP000012589">
    <property type="component" value="Unassembled WGS sequence"/>
</dbReference>
<keyword evidence="3" id="KW-0812">Transmembrane</keyword>
<evidence type="ECO:0000256" key="3">
    <source>
        <dbReference type="SAM" id="Phobius"/>
    </source>
</evidence>
<feature type="transmembrane region" description="Helical" evidence="3">
    <location>
        <begin position="12"/>
        <end position="31"/>
    </location>
</feature>
<name>N2A0G6_9FIRM</name>
<keyword evidence="2" id="KW-0378">Hydrolase</keyword>
<feature type="domain" description="Choloylglycine hydrolase/NAAA C-terminal" evidence="4">
    <location>
        <begin position="97"/>
        <end position="270"/>
    </location>
</feature>
<dbReference type="InterPro" id="IPR052193">
    <property type="entry name" value="Peptidase_C59"/>
</dbReference>
<dbReference type="SUPFAM" id="SSF56235">
    <property type="entry name" value="N-terminal nucleophile aminohydrolases (Ntn hydrolases)"/>
    <property type="match status" value="1"/>
</dbReference>
<dbReference type="HOGENOM" id="CLU_057333_0_0_9"/>
<gene>
    <name evidence="5" type="ORF">C823_04473</name>
</gene>
<dbReference type="PATRIC" id="fig|1235802.3.peg.4758"/>
<comment type="similarity">
    <text evidence="1">Belongs to the peptidase C59 family.</text>
</comment>
<protein>
    <recommendedName>
        <fullName evidence="4">Choloylglycine hydrolase/NAAA C-terminal domain-containing protein</fullName>
    </recommendedName>
</protein>
<dbReference type="Gene3D" id="3.60.60.10">
    <property type="entry name" value="Penicillin V Acylase, Chain A"/>
    <property type="match status" value="1"/>
</dbReference>
<dbReference type="OrthoDB" id="8617387at2"/>
<comment type="caution">
    <text evidence="5">The sequence shown here is derived from an EMBL/GenBank/DDBJ whole genome shotgun (WGS) entry which is preliminary data.</text>
</comment>
<evidence type="ECO:0000256" key="2">
    <source>
        <dbReference type="ARBA" id="ARBA00022801"/>
    </source>
</evidence>
<dbReference type="GO" id="GO:0016787">
    <property type="term" value="F:hydrolase activity"/>
    <property type="evidence" value="ECO:0007669"/>
    <property type="project" value="UniProtKB-KW"/>
</dbReference>
<dbReference type="EMBL" id="AQFT01000129">
    <property type="protein sequence ID" value="EMZ21656.1"/>
    <property type="molecule type" value="Genomic_DNA"/>
</dbReference>
<proteinExistence type="inferred from homology"/>
<evidence type="ECO:0000313" key="5">
    <source>
        <dbReference type="EMBL" id="EMZ21656.1"/>
    </source>
</evidence>
<evidence type="ECO:0000259" key="4">
    <source>
        <dbReference type="Pfam" id="PF02275"/>
    </source>
</evidence>
<dbReference type="InterPro" id="IPR029132">
    <property type="entry name" value="CBAH/NAAA_C"/>
</dbReference>
<keyword evidence="3" id="KW-0472">Membrane</keyword>
<keyword evidence="6" id="KW-1185">Reference proteome</keyword>
<accession>N2A0G6</accession>
<dbReference type="PANTHER" id="PTHR35527:SF2">
    <property type="entry name" value="HYDROLASE"/>
    <property type="match status" value="1"/>
</dbReference>
<sequence>MKQKKKKIVLRVIVGIGIALLIIIIVALVLFRNELRSLMSLKKVDDYGMYQMTYYGDYGFDDFLEIGAENDTDIEAFVTKRLLKGLPINLGVTGDGCTAFVVKNKNGDFLFGRNFDYLYAPSLQLYTAPNNGYASVSTVNLSFAGYSEDNLPSGSLFDDFLTLAAPFLPFDGMNEKGLAITVLAVPEAEVPYNPDKITLNTTTAIRLVLDKAATVEEAIELLKQYNIYFSGGIECHYLIADASGHSVIVEYVNQELCVVEAEDEYQIASNFIAYDGLNIGEGFTEFERYDKVQNAIEANNGILEAGQAVQLLADVGIFDGNIDKLQWSVLYNLTTGYGEIFANRKTNNIIGFNLDMDN</sequence>
<reference evidence="5 6" key="1">
    <citation type="journal article" date="2014" name="Genome Announc.">
        <title>Draft genome sequences of the altered schaedler flora, a defined bacterial community from gnotobiotic mice.</title>
        <authorList>
            <person name="Wannemuehler M.J."/>
            <person name="Overstreet A.M."/>
            <person name="Ward D.V."/>
            <person name="Phillips G.J."/>
        </authorList>
    </citation>
    <scope>NUCLEOTIDE SEQUENCE [LARGE SCALE GENOMIC DNA]</scope>
    <source>
        <strain evidence="5 6">ASF492</strain>
    </source>
</reference>
<dbReference type="Pfam" id="PF02275">
    <property type="entry name" value="CBAH"/>
    <property type="match status" value="1"/>
</dbReference>
<evidence type="ECO:0000256" key="1">
    <source>
        <dbReference type="ARBA" id="ARBA00006625"/>
    </source>
</evidence>
<dbReference type="eggNOG" id="COG3049">
    <property type="taxonomic scope" value="Bacteria"/>
</dbReference>